<dbReference type="Proteomes" id="UP000076798">
    <property type="component" value="Unassembled WGS sequence"/>
</dbReference>
<name>A0A165XWZ7_9AGAM</name>
<keyword evidence="1" id="KW-0812">Transmembrane</keyword>
<feature type="transmembrane region" description="Helical" evidence="1">
    <location>
        <begin position="102"/>
        <end position="121"/>
    </location>
</feature>
<accession>A0A165XWZ7</accession>
<keyword evidence="1" id="KW-0472">Membrane</keyword>
<proteinExistence type="predicted"/>
<feature type="transmembrane region" description="Helical" evidence="1">
    <location>
        <begin position="133"/>
        <end position="149"/>
    </location>
</feature>
<evidence type="ECO:0000313" key="2">
    <source>
        <dbReference type="EMBL" id="KZT32641.1"/>
    </source>
</evidence>
<dbReference type="AlphaFoldDB" id="A0A165XWZ7"/>
<organism evidence="2 3">
    <name type="scientific">Sistotremastrum suecicum HHB10207 ss-3</name>
    <dbReference type="NCBI Taxonomy" id="1314776"/>
    <lineage>
        <taxon>Eukaryota</taxon>
        <taxon>Fungi</taxon>
        <taxon>Dikarya</taxon>
        <taxon>Basidiomycota</taxon>
        <taxon>Agaricomycotina</taxon>
        <taxon>Agaricomycetes</taxon>
        <taxon>Sistotremastrales</taxon>
        <taxon>Sistotremastraceae</taxon>
        <taxon>Sistotremastrum</taxon>
    </lineage>
</organism>
<sequence length="175" mass="19312">MSPSAESIQYNDRHVFLENSRVQEILFDQYGSKDQKAISTWIPKIFRSLTVEESSVTENAFVRQVVGVWSSQLSTNGERKKFPLFELLGNQKSAPISSINSPILSSCIAVILVLGTISKPVTDPNEDSGTEEKGFMIAILVLILLVLWLKHADAIGYPADIMLPADHEFSEAATS</sequence>
<keyword evidence="3" id="KW-1185">Reference proteome</keyword>
<evidence type="ECO:0000256" key="1">
    <source>
        <dbReference type="SAM" id="Phobius"/>
    </source>
</evidence>
<dbReference type="EMBL" id="KV428308">
    <property type="protein sequence ID" value="KZT32641.1"/>
    <property type="molecule type" value="Genomic_DNA"/>
</dbReference>
<keyword evidence="1" id="KW-1133">Transmembrane helix</keyword>
<gene>
    <name evidence="2" type="ORF">SISSUDRAFT_1092902</name>
</gene>
<protein>
    <submittedName>
        <fullName evidence="2">Uncharacterized protein</fullName>
    </submittedName>
</protein>
<evidence type="ECO:0000313" key="3">
    <source>
        <dbReference type="Proteomes" id="UP000076798"/>
    </source>
</evidence>
<reference evidence="2 3" key="1">
    <citation type="journal article" date="2016" name="Mol. Biol. Evol.">
        <title>Comparative Genomics of Early-Diverging Mushroom-Forming Fungi Provides Insights into the Origins of Lignocellulose Decay Capabilities.</title>
        <authorList>
            <person name="Nagy L.G."/>
            <person name="Riley R."/>
            <person name="Tritt A."/>
            <person name="Adam C."/>
            <person name="Daum C."/>
            <person name="Floudas D."/>
            <person name="Sun H."/>
            <person name="Yadav J.S."/>
            <person name="Pangilinan J."/>
            <person name="Larsson K.H."/>
            <person name="Matsuura K."/>
            <person name="Barry K."/>
            <person name="Labutti K."/>
            <person name="Kuo R."/>
            <person name="Ohm R.A."/>
            <person name="Bhattacharya S.S."/>
            <person name="Shirouzu T."/>
            <person name="Yoshinaga Y."/>
            <person name="Martin F.M."/>
            <person name="Grigoriev I.V."/>
            <person name="Hibbett D.S."/>
        </authorList>
    </citation>
    <scope>NUCLEOTIDE SEQUENCE [LARGE SCALE GENOMIC DNA]</scope>
    <source>
        <strain evidence="2 3">HHB10207 ss-3</strain>
    </source>
</reference>